<dbReference type="SMART" id="SM00487">
    <property type="entry name" value="DEXDc"/>
    <property type="match status" value="1"/>
</dbReference>
<keyword evidence="3 8" id="KW-0347">Helicase</keyword>
<feature type="domain" description="Helicase ATP-binding" evidence="6">
    <location>
        <begin position="22"/>
        <end position="182"/>
    </location>
</feature>
<dbReference type="PANTHER" id="PTHR18934">
    <property type="entry name" value="ATP-DEPENDENT RNA HELICASE"/>
    <property type="match status" value="1"/>
</dbReference>
<feature type="region of interest" description="Disordered" evidence="5">
    <location>
        <begin position="990"/>
        <end position="1013"/>
    </location>
</feature>
<sequence length="1315" mass="144863">MSSPVISYPPELPVSAARDEIAAAIRDHQVVIVAGATGSGKTTQLPKIALELGRERIAHTQPRRLAARTIAERVAEELHVELGTLVGYKVRFTDRVSDETRIALMTDGILLNEIHRDRLLTRYDTIIIDEAHERSLNVDFLLGYLARILPERPDLKVVITSATIDPESFARHFAAADGTPAPIIEVSGRTYPVEIRYRPLTDESDEAPAAGEPEDEVSAIVAALRELDREAPGDVLVFLPGEAEIRDAADAVRGAYAKDRSPTEVLPLFGRLSAAEQHRVFERSSVAGVRRRVVLATNVAETSLTVPGIKYVIDTGTARISRYSNRSKVQRLPIEAISQASANQRSGRAGRTSEGIAIRLYAQEDFERRPEFTEPEILRTSLASVILQMLSLGFGDIAAFPFLTPPDSRGVKAAFDLLTELGAVALRRAQGPDQGAPHLTRVGRDISRMPIDPRFARMLIEAGRSDRSGTVLRDVLAIVAGLTIQDVRERPEERREEADRLHARFADPTSDFLTLLNLWNHLREQQRELGSSAFRRLCRAEHLNYVRVREWFDVHRQLRTLVKTTERGDHNGGAADPDAIHRALLAGLLSQIGILDERTAPAGKAHSPAKEPKGRRPTEYRGARGIRFSIFPGSALRKKSPRAVMAAEIVETSRTFARTVAAIDPAWAEPLAGDLAKRQVTEPHWSKDAGAAVAYEKVTLFGIEIIPRRRVQFARIDRAAARELFVRHALVEGEWDPSRIDKRVSAFWRSNAELRRRLEKLEERERRRDILAGDEAVFRFYDERIPAEVFDVRSFEKWWREALSTTPKLLVMRESDLVDEADRADQREFPTRWTQGDQVLGLAYRFEPGAADDGVSVVLPLPLLAQIEDRGFDWQVPGLRAELVTGLLRALPKSIRRHVVPAADWAEKFGAELADQGPESHGGLPPRTLKEALARLIQPLANQLVSAADFEDDRVPAHLRMNFRAVDERGRVVGSGRDLPALQAQLSDRARSSVARSIARPPRPGGPETTTGAERVAAAPVEQTGLTAWTFGALPEVLDTRVAGGVVRGYPALVDAGKSVSVRVEATAEAAATATRDGVLRLVLLTVPSPSSYVQEHLTSQEKLALAASPYPSAAALIEDARAAVARRVIDASTGGQDGTDRGIVRTEQEFARVRDAVSAVLVDELFAAVSLVARILMKAREVERGIKAQNSLALLGPLNDIRTQLSGLLHPGFVSAAGIDRLAHYPRYLDGMLDRLKTLANEPGKDRARLTEYERMATAFAEAGGTIPLPADAPPTLVEVRWLLEEYRVSVFAQRLGTAQPVSPQRIMKALSGR</sequence>
<dbReference type="InterPro" id="IPR007502">
    <property type="entry name" value="Helicase-assoc_dom"/>
</dbReference>
<evidence type="ECO:0000259" key="7">
    <source>
        <dbReference type="PROSITE" id="PS51194"/>
    </source>
</evidence>
<dbReference type="GO" id="GO:0016787">
    <property type="term" value="F:hydrolase activity"/>
    <property type="evidence" value="ECO:0007669"/>
    <property type="project" value="UniProtKB-KW"/>
</dbReference>
<dbReference type="Pfam" id="PF21010">
    <property type="entry name" value="HA2_C"/>
    <property type="match status" value="1"/>
</dbReference>
<dbReference type="Pfam" id="PF00270">
    <property type="entry name" value="DEAD"/>
    <property type="match status" value="1"/>
</dbReference>
<dbReference type="Pfam" id="PF00271">
    <property type="entry name" value="Helicase_C"/>
    <property type="match status" value="1"/>
</dbReference>
<keyword evidence="4" id="KW-0067">ATP-binding</keyword>
<evidence type="ECO:0000256" key="5">
    <source>
        <dbReference type="SAM" id="MobiDB-lite"/>
    </source>
</evidence>
<evidence type="ECO:0000313" key="8">
    <source>
        <dbReference type="EMBL" id="MBS0025469.1"/>
    </source>
</evidence>
<dbReference type="NCBIfam" id="TIGR01967">
    <property type="entry name" value="DEAH_box_HrpA"/>
    <property type="match status" value="1"/>
</dbReference>
<dbReference type="InterPro" id="IPR001650">
    <property type="entry name" value="Helicase_C-like"/>
</dbReference>
<dbReference type="NCBIfam" id="NF008348">
    <property type="entry name" value="PRK11131.1"/>
    <property type="match status" value="1"/>
</dbReference>
<dbReference type="SMART" id="SM00382">
    <property type="entry name" value="AAA"/>
    <property type="match status" value="1"/>
</dbReference>
<dbReference type="InterPro" id="IPR003593">
    <property type="entry name" value="AAA+_ATPase"/>
</dbReference>
<feature type="domain" description="Helicase C-terminal" evidence="7">
    <location>
        <begin position="219"/>
        <end position="393"/>
    </location>
</feature>
<protein>
    <submittedName>
        <fullName evidence="8">ATP-dependent RNA helicase HrpA</fullName>
        <ecNumber evidence="8">3.6.4.13</ecNumber>
    </submittedName>
</protein>
<dbReference type="InterPro" id="IPR011709">
    <property type="entry name" value="DEAD-box_helicase_OB_fold"/>
</dbReference>
<dbReference type="SMART" id="SM00847">
    <property type="entry name" value="HA2"/>
    <property type="match status" value="1"/>
</dbReference>
<keyword evidence="1" id="KW-0547">Nucleotide-binding</keyword>
<dbReference type="InterPro" id="IPR027417">
    <property type="entry name" value="P-loop_NTPase"/>
</dbReference>
<accession>A0ABS5IR76</accession>
<evidence type="ECO:0000256" key="4">
    <source>
        <dbReference type="ARBA" id="ARBA00022840"/>
    </source>
</evidence>
<comment type="caution">
    <text evidence="8">The sequence shown here is derived from an EMBL/GenBank/DDBJ whole genome shotgun (WGS) entry which is preliminary data.</text>
</comment>
<proteinExistence type="predicted"/>
<keyword evidence="9" id="KW-1185">Reference proteome</keyword>
<evidence type="ECO:0000256" key="3">
    <source>
        <dbReference type="ARBA" id="ARBA00022806"/>
    </source>
</evidence>
<dbReference type="SMART" id="SM00490">
    <property type="entry name" value="HELICc"/>
    <property type="match status" value="1"/>
</dbReference>
<dbReference type="PROSITE" id="PS51194">
    <property type="entry name" value="HELICASE_CTER"/>
    <property type="match status" value="1"/>
</dbReference>
<dbReference type="EC" id="3.6.4.13" evidence="8"/>
<gene>
    <name evidence="8" type="primary">hrpA</name>
    <name evidence="8" type="ORF">KE274_15295</name>
</gene>
<dbReference type="EMBL" id="JAGTUK010000004">
    <property type="protein sequence ID" value="MBS0025469.1"/>
    <property type="molecule type" value="Genomic_DNA"/>
</dbReference>
<feature type="region of interest" description="Disordered" evidence="5">
    <location>
        <begin position="599"/>
        <end position="618"/>
    </location>
</feature>
<evidence type="ECO:0000256" key="2">
    <source>
        <dbReference type="ARBA" id="ARBA00022801"/>
    </source>
</evidence>
<reference evidence="8 9" key="1">
    <citation type="submission" date="2021-04" db="EMBL/GenBank/DDBJ databases">
        <title>Whole genome analysis of root endophytic bacterium Microbacterium paraoxydans ku-mp colonizing RP-bio226 rice variety.</title>
        <authorList>
            <person name="Ulaganathan K."/>
            <person name="Latha B."/>
        </authorList>
    </citation>
    <scope>NUCLEOTIDE SEQUENCE [LARGE SCALE GENOMIC DNA]</scope>
    <source>
        <strain evidence="9">ku-mp</strain>
    </source>
</reference>
<dbReference type="GO" id="GO:0003724">
    <property type="term" value="F:RNA helicase activity"/>
    <property type="evidence" value="ECO:0007669"/>
    <property type="project" value="UniProtKB-EC"/>
</dbReference>
<evidence type="ECO:0000256" key="1">
    <source>
        <dbReference type="ARBA" id="ARBA00022741"/>
    </source>
</evidence>
<dbReference type="SUPFAM" id="SSF52540">
    <property type="entry name" value="P-loop containing nucleoside triphosphate hydrolases"/>
    <property type="match status" value="1"/>
</dbReference>
<dbReference type="Proteomes" id="UP000678243">
    <property type="component" value="Unassembled WGS sequence"/>
</dbReference>
<feature type="compositionally biased region" description="Low complexity" evidence="5">
    <location>
        <begin position="992"/>
        <end position="1013"/>
    </location>
</feature>
<evidence type="ECO:0000313" key="9">
    <source>
        <dbReference type="Proteomes" id="UP000678243"/>
    </source>
</evidence>
<dbReference type="InterPro" id="IPR024590">
    <property type="entry name" value="HrpA_C"/>
</dbReference>
<feature type="compositionally biased region" description="Basic and acidic residues" evidence="5">
    <location>
        <begin position="608"/>
        <end position="618"/>
    </location>
</feature>
<keyword evidence="2 8" id="KW-0378">Hydrolase</keyword>
<dbReference type="Gene3D" id="3.40.50.300">
    <property type="entry name" value="P-loop containing nucleotide triphosphate hydrolases"/>
    <property type="match status" value="2"/>
</dbReference>
<dbReference type="InterPro" id="IPR014001">
    <property type="entry name" value="Helicase_ATP-bd"/>
</dbReference>
<organism evidence="8 9">
    <name type="scientific">Microbacterium paraoxydans</name>
    <dbReference type="NCBI Taxonomy" id="199592"/>
    <lineage>
        <taxon>Bacteria</taxon>
        <taxon>Bacillati</taxon>
        <taxon>Actinomycetota</taxon>
        <taxon>Actinomycetes</taxon>
        <taxon>Micrococcales</taxon>
        <taxon>Microbacteriaceae</taxon>
        <taxon>Microbacterium</taxon>
    </lineage>
</organism>
<dbReference type="RefSeq" id="WP_211545267.1">
    <property type="nucleotide sequence ID" value="NZ_JAGTUK010000004.1"/>
</dbReference>
<dbReference type="PROSITE" id="PS51192">
    <property type="entry name" value="HELICASE_ATP_BIND_1"/>
    <property type="match status" value="1"/>
</dbReference>
<name>A0ABS5IR76_9MICO</name>
<evidence type="ECO:0000259" key="6">
    <source>
        <dbReference type="PROSITE" id="PS51192"/>
    </source>
</evidence>
<dbReference type="InterPro" id="IPR010222">
    <property type="entry name" value="RNA_helicase_HrpA"/>
</dbReference>
<dbReference type="CDD" id="cd18791">
    <property type="entry name" value="SF2_C_RHA"/>
    <property type="match status" value="1"/>
</dbReference>
<dbReference type="Pfam" id="PF11898">
    <property type="entry name" value="DUF3418"/>
    <property type="match status" value="1"/>
</dbReference>
<dbReference type="PANTHER" id="PTHR18934:SF99">
    <property type="entry name" value="ATP-DEPENDENT RNA HELICASE DHX37-RELATED"/>
    <property type="match status" value="1"/>
</dbReference>
<dbReference type="Pfam" id="PF07717">
    <property type="entry name" value="OB_NTP_bind"/>
    <property type="match status" value="1"/>
</dbReference>
<dbReference type="Gene3D" id="1.20.120.1080">
    <property type="match status" value="1"/>
</dbReference>
<dbReference type="InterPro" id="IPR011545">
    <property type="entry name" value="DEAD/DEAH_box_helicase_dom"/>
</dbReference>